<dbReference type="EC" id="3.6.1.8" evidence="3"/>
<dbReference type="AlphaFoldDB" id="A0A1G6WJK8"/>
<dbReference type="OrthoDB" id="9808939at2"/>
<evidence type="ECO:0000256" key="2">
    <source>
        <dbReference type="ARBA" id="ARBA00061115"/>
    </source>
</evidence>
<dbReference type="EMBL" id="FNAK01000002">
    <property type="protein sequence ID" value="SDD65256.1"/>
    <property type="molecule type" value="Genomic_DNA"/>
</dbReference>
<comment type="similarity">
    <text evidence="2">Belongs to the nucleoside triphosphate pyrophosphohydrolase family.</text>
</comment>
<dbReference type="NCBIfam" id="TIGR00444">
    <property type="entry name" value="mazG"/>
    <property type="match status" value="1"/>
</dbReference>
<protein>
    <recommendedName>
        <fullName evidence="4">Nucleoside triphosphate pyrophosphohydrolase</fullName>
        <ecNumber evidence="3">3.6.1.8</ecNumber>
    </recommendedName>
</protein>
<dbReference type="FunFam" id="1.10.287.1080:FF:000003">
    <property type="entry name" value="Nucleoside triphosphate pyrophosphohydrolase"/>
    <property type="match status" value="1"/>
</dbReference>
<dbReference type="InterPro" id="IPR011551">
    <property type="entry name" value="NTP_PyrPHydrolase_MazG"/>
</dbReference>
<dbReference type="RefSeq" id="WP_068306204.1">
    <property type="nucleotide sequence ID" value="NZ_FNAK01000002.1"/>
</dbReference>
<organism evidence="7 8">
    <name type="scientific">Kordiimonas lacus</name>
    <dbReference type="NCBI Taxonomy" id="637679"/>
    <lineage>
        <taxon>Bacteria</taxon>
        <taxon>Pseudomonadati</taxon>
        <taxon>Pseudomonadota</taxon>
        <taxon>Alphaproteobacteria</taxon>
        <taxon>Kordiimonadales</taxon>
        <taxon>Kordiimonadaceae</taxon>
        <taxon>Kordiimonas</taxon>
    </lineage>
</organism>
<sequence>MSSNASNAAYSVDDLLEIMRKLRDPDGGCPWDLEQSFETIVPHTIEEAYEVDEAIRHHDMESLKDELGDLMFQVVFHAQMAMEAGHFAFDDVINAISDKMVRRHPHVFGDASIETADAQTAAWETQKAKERQKKADEQGKIASVLDGVSISLPSLLRAVKLQKRAARVGFDWPETACVLDKMQEEAAELVEEYKKGTDKDRLKEEFGDLLFVMANLARHMDIDPEEALRGGNAKFERRFHRIEALLAEKGKEPAQSSLEEMDRLWDQAKAEEKAAG</sequence>
<evidence type="ECO:0000313" key="7">
    <source>
        <dbReference type="EMBL" id="SDD65256.1"/>
    </source>
</evidence>
<dbReference type="GO" id="GO:0047693">
    <property type="term" value="F:ATP diphosphatase activity"/>
    <property type="evidence" value="ECO:0007669"/>
    <property type="project" value="UniProtKB-EC"/>
</dbReference>
<dbReference type="Gene3D" id="1.10.287.1080">
    <property type="entry name" value="MazG-like"/>
    <property type="match status" value="2"/>
</dbReference>
<dbReference type="Pfam" id="PF03819">
    <property type="entry name" value="MazG"/>
    <property type="match status" value="2"/>
</dbReference>
<dbReference type="PANTHER" id="PTHR30522:SF0">
    <property type="entry name" value="NUCLEOSIDE TRIPHOSPHATE PYROPHOSPHOHYDROLASE"/>
    <property type="match status" value="1"/>
</dbReference>
<evidence type="ECO:0000256" key="3">
    <source>
        <dbReference type="ARBA" id="ARBA00066372"/>
    </source>
</evidence>
<dbReference type="NCBIfam" id="NF007113">
    <property type="entry name" value="PRK09562.1"/>
    <property type="match status" value="1"/>
</dbReference>
<dbReference type="GO" id="GO:0046052">
    <property type="term" value="P:UTP catabolic process"/>
    <property type="evidence" value="ECO:0007669"/>
    <property type="project" value="TreeGrafter"/>
</dbReference>
<evidence type="ECO:0000256" key="1">
    <source>
        <dbReference type="ARBA" id="ARBA00052141"/>
    </source>
</evidence>
<dbReference type="CDD" id="cd11528">
    <property type="entry name" value="NTP-PPase_MazG_Nterm"/>
    <property type="match status" value="1"/>
</dbReference>
<feature type="domain" description="NTP pyrophosphohydrolase MazG-like" evidence="6">
    <location>
        <begin position="180"/>
        <end position="238"/>
    </location>
</feature>
<dbReference type="GO" id="GO:0046061">
    <property type="term" value="P:dATP catabolic process"/>
    <property type="evidence" value="ECO:0007669"/>
    <property type="project" value="TreeGrafter"/>
</dbReference>
<keyword evidence="8" id="KW-1185">Reference proteome</keyword>
<comment type="catalytic activity">
    <reaction evidence="1">
        <text>ATP + H2O = AMP + diphosphate + H(+)</text>
        <dbReference type="Rhea" id="RHEA:14245"/>
        <dbReference type="ChEBI" id="CHEBI:15377"/>
        <dbReference type="ChEBI" id="CHEBI:15378"/>
        <dbReference type="ChEBI" id="CHEBI:30616"/>
        <dbReference type="ChEBI" id="CHEBI:33019"/>
        <dbReference type="ChEBI" id="CHEBI:456215"/>
        <dbReference type="EC" id="3.6.1.8"/>
    </reaction>
</comment>
<dbReference type="InterPro" id="IPR048011">
    <property type="entry name" value="NTP-PPase_MazG-like_C"/>
</dbReference>
<evidence type="ECO:0000259" key="6">
    <source>
        <dbReference type="Pfam" id="PF03819"/>
    </source>
</evidence>
<gene>
    <name evidence="7" type="ORF">SAMN04488071_1108</name>
</gene>
<feature type="compositionally biased region" description="Basic and acidic residues" evidence="5">
    <location>
        <begin position="260"/>
        <end position="276"/>
    </location>
</feature>
<evidence type="ECO:0000313" key="8">
    <source>
        <dbReference type="Proteomes" id="UP000183685"/>
    </source>
</evidence>
<dbReference type="InterPro" id="IPR004518">
    <property type="entry name" value="MazG-like_dom"/>
</dbReference>
<dbReference type="GO" id="GO:0046047">
    <property type="term" value="P:TTP catabolic process"/>
    <property type="evidence" value="ECO:0007669"/>
    <property type="project" value="TreeGrafter"/>
</dbReference>
<proteinExistence type="inferred from homology"/>
<accession>A0A1G6WJK8</accession>
<feature type="region of interest" description="Disordered" evidence="5">
    <location>
        <begin position="250"/>
        <end position="276"/>
    </location>
</feature>
<dbReference type="GO" id="GO:0006203">
    <property type="term" value="P:dGTP catabolic process"/>
    <property type="evidence" value="ECO:0007669"/>
    <property type="project" value="TreeGrafter"/>
</dbReference>
<reference evidence="7 8" key="1">
    <citation type="submission" date="2016-10" db="EMBL/GenBank/DDBJ databases">
        <authorList>
            <person name="de Groot N.N."/>
        </authorList>
    </citation>
    <scope>NUCLEOTIDE SEQUENCE [LARGE SCALE GENOMIC DNA]</scope>
    <source>
        <strain evidence="7 8">CGMCC 1.9109</strain>
    </source>
</reference>
<dbReference type="Proteomes" id="UP000183685">
    <property type="component" value="Unassembled WGS sequence"/>
</dbReference>
<dbReference type="CDD" id="cd11529">
    <property type="entry name" value="NTP-PPase_MazG_Cterm"/>
    <property type="match status" value="1"/>
</dbReference>
<dbReference type="InterPro" id="IPR048015">
    <property type="entry name" value="NTP-PPase_MazG-like_N"/>
</dbReference>
<feature type="domain" description="NTP pyrophosphohydrolase MazG-like" evidence="6">
    <location>
        <begin position="35"/>
        <end position="108"/>
    </location>
</feature>
<evidence type="ECO:0000256" key="4">
    <source>
        <dbReference type="ARBA" id="ARBA00074799"/>
    </source>
</evidence>
<name>A0A1G6WJK8_9PROT</name>
<dbReference type="GO" id="GO:0046076">
    <property type="term" value="P:dTTP catabolic process"/>
    <property type="evidence" value="ECO:0007669"/>
    <property type="project" value="TreeGrafter"/>
</dbReference>
<dbReference type="PANTHER" id="PTHR30522">
    <property type="entry name" value="NUCLEOSIDE TRIPHOSPHATE PYROPHOSPHOHYDROLASE"/>
    <property type="match status" value="1"/>
</dbReference>
<dbReference type="SUPFAM" id="SSF101386">
    <property type="entry name" value="all-alpha NTP pyrophosphatases"/>
    <property type="match status" value="2"/>
</dbReference>
<evidence type="ECO:0000256" key="5">
    <source>
        <dbReference type="SAM" id="MobiDB-lite"/>
    </source>
</evidence>
<dbReference type="GO" id="GO:0006950">
    <property type="term" value="P:response to stress"/>
    <property type="evidence" value="ECO:0007669"/>
    <property type="project" value="UniProtKB-ARBA"/>
</dbReference>
<dbReference type="STRING" id="637679.GCA_001550055_02823"/>
<dbReference type="GO" id="GO:0046081">
    <property type="term" value="P:dUTP catabolic process"/>
    <property type="evidence" value="ECO:0007669"/>
    <property type="project" value="TreeGrafter"/>
</dbReference>
<dbReference type="FunFam" id="1.10.287.1080:FF:000001">
    <property type="entry name" value="Nucleoside triphosphate pyrophosphohydrolase"/>
    <property type="match status" value="1"/>
</dbReference>